<dbReference type="eggNOG" id="COG2604">
    <property type="taxonomic scope" value="Bacteria"/>
</dbReference>
<proteinExistence type="predicted"/>
<evidence type="ECO:0000313" key="3">
    <source>
        <dbReference type="EMBL" id="ACR13152.1"/>
    </source>
</evidence>
<reference evidence="3 4" key="1">
    <citation type="journal article" date="2009" name="PLoS ONE">
        <title>The complete genome of Teredinibacter turnerae T7901: an intracellular endosymbiont of marine wood-boring bivalves (shipworms).</title>
        <authorList>
            <person name="Yang J.C."/>
            <person name="Madupu R."/>
            <person name="Durkin A.S."/>
            <person name="Ekborg N.A."/>
            <person name="Pedamallu C.S."/>
            <person name="Hostetler J.B."/>
            <person name="Radune D."/>
            <person name="Toms B.S."/>
            <person name="Henrissat B."/>
            <person name="Coutinho P.M."/>
            <person name="Schwarz S."/>
            <person name="Field L."/>
            <person name="Trindade-Silva A.E."/>
            <person name="Soares C.A.G."/>
            <person name="Elshahawi S."/>
            <person name="Hanora A."/>
            <person name="Schmidt E.W."/>
            <person name="Haygood M.G."/>
            <person name="Posfai J."/>
            <person name="Benner J."/>
            <person name="Madinger C."/>
            <person name="Nove J."/>
            <person name="Anton B."/>
            <person name="Chaudhary K."/>
            <person name="Foster J."/>
            <person name="Holman A."/>
            <person name="Kumar S."/>
            <person name="Lessard P.A."/>
            <person name="Luyten Y.A."/>
            <person name="Slatko B."/>
            <person name="Wood N."/>
            <person name="Wu B."/>
            <person name="Teplitski M."/>
            <person name="Mougous J.D."/>
            <person name="Ward N."/>
            <person name="Eisen J.A."/>
            <person name="Badger J.H."/>
            <person name="Distel D.L."/>
        </authorList>
    </citation>
    <scope>NUCLEOTIDE SEQUENCE [LARGE SCALE GENOMIC DNA]</scope>
    <source>
        <strain evidence="4">ATCC 39867 / T7901</strain>
    </source>
</reference>
<feature type="domain" description="Glycosyltransferase Maf N-terminal" evidence="2">
    <location>
        <begin position="24"/>
        <end position="236"/>
    </location>
</feature>
<dbReference type="HOGENOM" id="CLU_015666_0_0_6"/>
<dbReference type="Pfam" id="PF01973">
    <property type="entry name" value="MptE-like"/>
    <property type="match status" value="1"/>
</dbReference>
<organism evidence="3 4">
    <name type="scientific">Teredinibacter turnerae (strain ATCC 39867 / T7901)</name>
    <dbReference type="NCBI Taxonomy" id="377629"/>
    <lineage>
        <taxon>Bacteria</taxon>
        <taxon>Pseudomonadati</taxon>
        <taxon>Pseudomonadota</taxon>
        <taxon>Gammaproteobacteria</taxon>
        <taxon>Cellvibrionales</taxon>
        <taxon>Cellvibrionaceae</taxon>
        <taxon>Teredinibacter</taxon>
    </lineage>
</organism>
<evidence type="ECO:0000259" key="1">
    <source>
        <dbReference type="Pfam" id="PF01973"/>
    </source>
</evidence>
<evidence type="ECO:0000313" key="4">
    <source>
        <dbReference type="Proteomes" id="UP000009080"/>
    </source>
</evidence>
<dbReference type="Pfam" id="PF20157">
    <property type="entry name" value="Maf_flag10_N"/>
    <property type="match status" value="1"/>
</dbReference>
<evidence type="ECO:0000259" key="2">
    <source>
        <dbReference type="Pfam" id="PF20157"/>
    </source>
</evidence>
<gene>
    <name evidence="3" type="ordered locus">TERTU_1303</name>
</gene>
<keyword evidence="4" id="KW-1185">Reference proteome</keyword>
<dbReference type="PANTHER" id="PTHR41786:SF1">
    <property type="entry name" value="6-HYDROXYMETHYLPTERIN DIPHOSPHOKINASE MPTE-LIKE DOMAIN-CONTAINING PROTEIN"/>
    <property type="match status" value="1"/>
</dbReference>
<feature type="domain" description="6-hydroxymethylpterin diphosphokinase MptE-like" evidence="1">
    <location>
        <begin position="280"/>
        <end position="440"/>
    </location>
</feature>
<dbReference type="EMBL" id="CP001614">
    <property type="protein sequence ID" value="ACR13152.1"/>
    <property type="molecule type" value="Genomic_DNA"/>
</dbReference>
<dbReference type="InterPro" id="IPR002826">
    <property type="entry name" value="MptE-like"/>
</dbReference>
<dbReference type="PANTHER" id="PTHR41786">
    <property type="entry name" value="MOTILITY ACCESSORY FACTOR MAF"/>
    <property type="match status" value="1"/>
</dbReference>
<dbReference type="InterPro" id="IPR045376">
    <property type="entry name" value="Maf_N"/>
</dbReference>
<dbReference type="OrthoDB" id="7254531at2"/>
<protein>
    <recommendedName>
        <fullName evidence="5">DUF115 domain-containing protein</fullName>
    </recommendedName>
</protein>
<sequence length="689" mass="79406">MSEALQQLLRQAELQKLQLETSLMYQKNLALFKERFPSIYQLFEKHQSTDVQLAVDNQGNLNLINQKGKHYVYNSSPAELSKKQVDRFSKHTKVRKFRIPESPIYNPEHLYIPKLNEMVQEYQKYSAARENACPQFIVNLMLSGIGLGYQIPMLLERFDIQHLFLYENCKDTFHASLHVIDWQPILNYFRESGRSITFCIGVDPRKALAQVEFSIRKLGLHTHMFTFVFQHSQRKEELDFIKIYESEIRSFIGGVGYFDDEQIGLGHAYHNLRSDHAVFKIPEFRSRFERLAVVANGPSLDDHLEYLKQNSDKILILSCGSALGSLYRAGITPDFHVEMERDYAMTDYIKFDTPAEFRKNITLLCLHSVAPETLNQFGDACYAVKVHDAGARLIHDYYKPQKLVELAFCNPTVSNCALAFAVYMGFSNIHLIGTDFGIPDDSQHHSKNSLHYQMEQALEDGETFDYSYSNSDDLFREANFGGTIKTHQVLDISRVAIERLLDFAVKKTPEFTCDNSNKGAKIRHAMPVDLADIDDFPVLDKPSLIKQIKQTHFHHYTNSAFEKITSDALLKKFYAVQASVKLRDDIPNDKALVQELDRITKTVSEEYDPITHQLLRGSLSCFFGSIVENSLYATDPDQFQHQLNLGRKHYNRFIDLIYERARAEPFKVDDFPLQLLQKMREKKGTGAHG</sequence>
<dbReference type="KEGG" id="ttu:TERTU_1303"/>
<accession>C5BRY1</accession>
<dbReference type="Proteomes" id="UP000009080">
    <property type="component" value="Chromosome"/>
</dbReference>
<name>C5BRY1_TERTT</name>
<dbReference type="AlphaFoldDB" id="C5BRY1"/>
<dbReference type="Gene3D" id="3.90.1480.10">
    <property type="entry name" value="Alpha-2,3-sialyltransferase"/>
    <property type="match status" value="1"/>
</dbReference>
<evidence type="ECO:0008006" key="5">
    <source>
        <dbReference type="Google" id="ProtNLM"/>
    </source>
</evidence>
<dbReference type="STRING" id="377629.TERTU_1303"/>